<dbReference type="STRING" id="3880.A0A072UEG2"/>
<organism evidence="3 5">
    <name type="scientific">Medicago truncatula</name>
    <name type="common">Barrel medic</name>
    <name type="synonym">Medicago tribuloides</name>
    <dbReference type="NCBI Taxonomy" id="3880"/>
    <lineage>
        <taxon>Eukaryota</taxon>
        <taxon>Viridiplantae</taxon>
        <taxon>Streptophyta</taxon>
        <taxon>Embryophyta</taxon>
        <taxon>Tracheophyta</taxon>
        <taxon>Spermatophyta</taxon>
        <taxon>Magnoliopsida</taxon>
        <taxon>eudicotyledons</taxon>
        <taxon>Gunneridae</taxon>
        <taxon>Pentapetalae</taxon>
        <taxon>rosids</taxon>
        <taxon>fabids</taxon>
        <taxon>Fabales</taxon>
        <taxon>Fabaceae</taxon>
        <taxon>Papilionoideae</taxon>
        <taxon>50 kb inversion clade</taxon>
        <taxon>NPAAA clade</taxon>
        <taxon>Hologalegina</taxon>
        <taxon>IRL clade</taxon>
        <taxon>Trifolieae</taxon>
        <taxon>Medicago</taxon>
    </lineage>
</organism>
<reference evidence="4" key="3">
    <citation type="submission" date="2015-04" db="UniProtKB">
        <authorList>
            <consortium name="EnsemblPlants"/>
        </authorList>
    </citation>
    <scope>IDENTIFICATION</scope>
    <source>
        <strain evidence="4">cv. Jemalong A17</strain>
    </source>
</reference>
<reference evidence="3 5" key="2">
    <citation type="journal article" date="2014" name="BMC Genomics">
        <title>An improved genome release (version Mt4.0) for the model legume Medicago truncatula.</title>
        <authorList>
            <person name="Tang H."/>
            <person name="Krishnakumar V."/>
            <person name="Bidwell S."/>
            <person name="Rosen B."/>
            <person name="Chan A."/>
            <person name="Zhou S."/>
            <person name="Gentzbittel L."/>
            <person name="Childs K.L."/>
            <person name="Yandell M."/>
            <person name="Gundlach H."/>
            <person name="Mayer K.F."/>
            <person name="Schwartz D.C."/>
            <person name="Town C.D."/>
        </authorList>
    </citation>
    <scope>GENOME REANNOTATION</scope>
    <source>
        <strain evidence="3">A17</strain>
        <strain evidence="4 5">cv. Jemalong A17</strain>
    </source>
</reference>
<name>A0A072UEG2_MEDTR</name>
<dbReference type="InterPro" id="IPR003323">
    <property type="entry name" value="OTU_dom"/>
</dbReference>
<dbReference type="EnsemblPlants" id="KEH27473">
    <property type="protein sequence ID" value="KEH27473"/>
    <property type="gene ID" value="MTR_5g413325"/>
</dbReference>
<sequence length="533" mass="61263">MNCYFHVQANVKQRCVLDYKYPLGKNDGKEVKSRDVVKMIMRAWKAMVELSIQELYANTLVEFQDSCSDFSLLKNYAMTTLNEVKEKIVRAWTDHVLHLGCRTTNRVESAHALLKKYLDNSFTAIQTTFGQSVSMLEHRFKDVTLYTGLGGHVSRYALDNIALEETRCRETLCMDNDICGCVQRTSYGYHVHAKLLLSSLKRSQFYWMRYTTIDIGYVWAKKAIVERLKKLPFQMKLEVKEGLRQLAFPEITIMSPPPRKVPTKGAKKKVDIARSKGKITSTSRIPSSWEGVDSQNPDSQPSPSPTTSSYKRKKGACLGKTSLNPLPRPTRYPKSKAIPVMRPIDYMSRFILPFIEKVVDVIGDGHCRFRAIAEFMGLTEKNHIMTRTHLIQELKDHKDDYVEVFAGEDRYNYILNGLHPPANTKSCAHLVDKWLTFPDMRHIVANYYKRCVWHNHKKEDAGTWEDEYLDQHELFRKLMAIESGNKPAKPQKESNKAAPILLDTPEKPKQQFEVIAEDEEDSNSLDLPQSLGL</sequence>
<dbReference type="Gene3D" id="3.90.70.80">
    <property type="match status" value="1"/>
</dbReference>
<keyword evidence="5" id="KW-1185">Reference proteome</keyword>
<dbReference type="GO" id="GO:0004843">
    <property type="term" value="F:cysteine-type deubiquitinase activity"/>
    <property type="evidence" value="ECO:0000318"/>
    <property type="project" value="GO_Central"/>
</dbReference>
<reference evidence="3 5" key="1">
    <citation type="journal article" date="2011" name="Nature">
        <title>The Medicago genome provides insight into the evolution of rhizobial symbioses.</title>
        <authorList>
            <person name="Young N.D."/>
            <person name="Debelle F."/>
            <person name="Oldroyd G.E."/>
            <person name="Geurts R."/>
            <person name="Cannon S.B."/>
            <person name="Udvardi M.K."/>
            <person name="Benedito V.A."/>
            <person name="Mayer K.F."/>
            <person name="Gouzy J."/>
            <person name="Schoof H."/>
            <person name="Van de Peer Y."/>
            <person name="Proost S."/>
            <person name="Cook D.R."/>
            <person name="Meyers B.C."/>
            <person name="Spannagl M."/>
            <person name="Cheung F."/>
            <person name="De Mita S."/>
            <person name="Krishnakumar V."/>
            <person name="Gundlach H."/>
            <person name="Zhou S."/>
            <person name="Mudge J."/>
            <person name="Bharti A.K."/>
            <person name="Murray J.D."/>
            <person name="Naoumkina M.A."/>
            <person name="Rosen B."/>
            <person name="Silverstein K.A."/>
            <person name="Tang H."/>
            <person name="Rombauts S."/>
            <person name="Zhao P.X."/>
            <person name="Zhou P."/>
            <person name="Barbe V."/>
            <person name="Bardou P."/>
            <person name="Bechner M."/>
            <person name="Bellec A."/>
            <person name="Berger A."/>
            <person name="Berges H."/>
            <person name="Bidwell S."/>
            <person name="Bisseling T."/>
            <person name="Choisne N."/>
            <person name="Couloux A."/>
            <person name="Denny R."/>
            <person name="Deshpande S."/>
            <person name="Dai X."/>
            <person name="Doyle J.J."/>
            <person name="Dudez A.M."/>
            <person name="Farmer A.D."/>
            <person name="Fouteau S."/>
            <person name="Franken C."/>
            <person name="Gibelin C."/>
            <person name="Gish J."/>
            <person name="Goldstein S."/>
            <person name="Gonzalez A.J."/>
            <person name="Green P.J."/>
            <person name="Hallab A."/>
            <person name="Hartog M."/>
            <person name="Hua A."/>
            <person name="Humphray S.J."/>
            <person name="Jeong D.H."/>
            <person name="Jing Y."/>
            <person name="Jocker A."/>
            <person name="Kenton S.M."/>
            <person name="Kim D.J."/>
            <person name="Klee K."/>
            <person name="Lai H."/>
            <person name="Lang C."/>
            <person name="Lin S."/>
            <person name="Macmil S.L."/>
            <person name="Magdelenat G."/>
            <person name="Matthews L."/>
            <person name="McCorrison J."/>
            <person name="Monaghan E.L."/>
            <person name="Mun J.H."/>
            <person name="Najar F.Z."/>
            <person name="Nicholson C."/>
            <person name="Noirot C."/>
            <person name="O'Bleness M."/>
            <person name="Paule C.R."/>
            <person name="Poulain J."/>
            <person name="Prion F."/>
            <person name="Qin B."/>
            <person name="Qu C."/>
            <person name="Retzel E.F."/>
            <person name="Riddle C."/>
            <person name="Sallet E."/>
            <person name="Samain S."/>
            <person name="Samson N."/>
            <person name="Sanders I."/>
            <person name="Saurat O."/>
            <person name="Scarpelli C."/>
            <person name="Schiex T."/>
            <person name="Segurens B."/>
            <person name="Severin A.J."/>
            <person name="Sherrier D.J."/>
            <person name="Shi R."/>
            <person name="Sims S."/>
            <person name="Singer S.R."/>
            <person name="Sinharoy S."/>
            <person name="Sterck L."/>
            <person name="Viollet A."/>
            <person name="Wang B.B."/>
            <person name="Wang K."/>
            <person name="Wang M."/>
            <person name="Wang X."/>
            <person name="Warfsmann J."/>
            <person name="Weissenbach J."/>
            <person name="White D.D."/>
            <person name="White J.D."/>
            <person name="Wiley G.B."/>
            <person name="Wincker P."/>
            <person name="Xing Y."/>
            <person name="Yang L."/>
            <person name="Yao Z."/>
            <person name="Ying F."/>
            <person name="Zhai J."/>
            <person name="Zhou L."/>
            <person name="Zuber A."/>
            <person name="Denarie J."/>
            <person name="Dixon R.A."/>
            <person name="May G.D."/>
            <person name="Schwartz D.C."/>
            <person name="Rogers J."/>
            <person name="Quetier F."/>
            <person name="Town C.D."/>
            <person name="Roe B.A."/>
        </authorList>
    </citation>
    <scope>NUCLEOTIDE SEQUENCE [LARGE SCALE GENOMIC DNA]</scope>
    <source>
        <strain evidence="3">A17</strain>
        <strain evidence="4 5">cv. Jemalong A17</strain>
    </source>
</reference>
<dbReference type="HOGENOM" id="CLU_042722_1_0_1"/>
<feature type="region of interest" description="Disordered" evidence="1">
    <location>
        <begin position="257"/>
        <end position="334"/>
    </location>
</feature>
<feature type="compositionally biased region" description="Low complexity" evidence="1">
    <location>
        <begin position="293"/>
        <end position="309"/>
    </location>
</feature>
<feature type="domain" description="OTU" evidence="2">
    <location>
        <begin position="356"/>
        <end position="518"/>
    </location>
</feature>
<dbReference type="CDD" id="cd22744">
    <property type="entry name" value="OTU"/>
    <property type="match status" value="1"/>
</dbReference>
<accession>A0A072UEG2</accession>
<evidence type="ECO:0000256" key="1">
    <source>
        <dbReference type="SAM" id="MobiDB-lite"/>
    </source>
</evidence>
<dbReference type="AlphaFoldDB" id="A0A072UEG2"/>
<feature type="region of interest" description="Disordered" evidence="1">
    <location>
        <begin position="483"/>
        <end position="510"/>
    </location>
</feature>
<dbReference type="EMBL" id="CM001221">
    <property type="protein sequence ID" value="KEH27473.1"/>
    <property type="molecule type" value="Genomic_DNA"/>
</dbReference>
<evidence type="ECO:0000259" key="2">
    <source>
        <dbReference type="PROSITE" id="PS50802"/>
    </source>
</evidence>
<protein>
    <recommendedName>
        <fullName evidence="2">OTU domain-containing protein</fullName>
    </recommendedName>
</protein>
<evidence type="ECO:0000313" key="5">
    <source>
        <dbReference type="Proteomes" id="UP000002051"/>
    </source>
</evidence>
<dbReference type="Proteomes" id="UP000002051">
    <property type="component" value="Chromosome 5"/>
</dbReference>
<evidence type="ECO:0000313" key="3">
    <source>
        <dbReference type="EMBL" id="KEH27473.1"/>
    </source>
</evidence>
<dbReference type="PROSITE" id="PS50802">
    <property type="entry name" value="OTU"/>
    <property type="match status" value="1"/>
</dbReference>
<gene>
    <name evidence="3" type="ordered locus">MTR_5g413325</name>
</gene>
<evidence type="ECO:0000313" key="4">
    <source>
        <dbReference type="EnsemblPlants" id="KEH27473"/>
    </source>
</evidence>
<proteinExistence type="predicted"/>